<evidence type="ECO:0000313" key="2">
    <source>
        <dbReference type="Proteomes" id="UP000824469"/>
    </source>
</evidence>
<dbReference type="AlphaFoldDB" id="A0AA38KJZ5"/>
<gene>
    <name evidence="1" type="ORF">KI387_010933</name>
</gene>
<evidence type="ECO:0000313" key="1">
    <source>
        <dbReference type="EMBL" id="KAH9306529.1"/>
    </source>
</evidence>
<feature type="non-terminal residue" evidence="1">
    <location>
        <position position="1"/>
    </location>
</feature>
<organism evidence="1 2">
    <name type="scientific">Taxus chinensis</name>
    <name type="common">Chinese yew</name>
    <name type="synonym">Taxus wallichiana var. chinensis</name>
    <dbReference type="NCBI Taxonomy" id="29808"/>
    <lineage>
        <taxon>Eukaryota</taxon>
        <taxon>Viridiplantae</taxon>
        <taxon>Streptophyta</taxon>
        <taxon>Embryophyta</taxon>
        <taxon>Tracheophyta</taxon>
        <taxon>Spermatophyta</taxon>
        <taxon>Pinopsida</taxon>
        <taxon>Pinidae</taxon>
        <taxon>Conifers II</taxon>
        <taxon>Cupressales</taxon>
        <taxon>Taxaceae</taxon>
        <taxon>Taxus</taxon>
    </lineage>
</organism>
<accession>A0AA38KJZ5</accession>
<dbReference type="Proteomes" id="UP000824469">
    <property type="component" value="Unassembled WGS sequence"/>
</dbReference>
<reference evidence="1 2" key="1">
    <citation type="journal article" date="2021" name="Nat. Plants">
        <title>The Taxus genome provides insights into paclitaxel biosynthesis.</title>
        <authorList>
            <person name="Xiong X."/>
            <person name="Gou J."/>
            <person name="Liao Q."/>
            <person name="Li Y."/>
            <person name="Zhou Q."/>
            <person name="Bi G."/>
            <person name="Li C."/>
            <person name="Du R."/>
            <person name="Wang X."/>
            <person name="Sun T."/>
            <person name="Guo L."/>
            <person name="Liang H."/>
            <person name="Lu P."/>
            <person name="Wu Y."/>
            <person name="Zhang Z."/>
            <person name="Ro D.K."/>
            <person name="Shang Y."/>
            <person name="Huang S."/>
            <person name="Yan J."/>
        </authorList>
    </citation>
    <scope>NUCLEOTIDE SEQUENCE [LARGE SCALE GENOMIC DNA]</scope>
    <source>
        <strain evidence="1">Ta-2019</strain>
    </source>
</reference>
<keyword evidence="2" id="KW-1185">Reference proteome</keyword>
<name>A0AA38KJZ5_TAXCH</name>
<dbReference type="EMBL" id="JAHRHJ020000008">
    <property type="protein sequence ID" value="KAH9306529.1"/>
    <property type="molecule type" value="Genomic_DNA"/>
</dbReference>
<feature type="non-terminal residue" evidence="1">
    <location>
        <position position="62"/>
    </location>
</feature>
<proteinExistence type="predicted"/>
<comment type="caution">
    <text evidence="1">The sequence shown here is derived from an EMBL/GenBank/DDBJ whole genome shotgun (WGS) entry which is preliminary data.</text>
</comment>
<protein>
    <submittedName>
        <fullName evidence="1">Uncharacterized protein</fullName>
    </submittedName>
</protein>
<sequence>DMRDVDARNTRLGRLGRNREKTHKCILGHLGRKRAKDTVRANRPKMEQFAQSDLGHLGQKVP</sequence>